<keyword evidence="2" id="KW-1185">Reference proteome</keyword>
<dbReference type="EMBL" id="AP022591">
    <property type="protein sequence ID" value="BBY42700.1"/>
    <property type="molecule type" value="Genomic_DNA"/>
</dbReference>
<dbReference type="OrthoDB" id="9805134at2"/>
<dbReference type="Gene3D" id="1.10.10.60">
    <property type="entry name" value="Homeodomain-like"/>
    <property type="match status" value="1"/>
</dbReference>
<dbReference type="GO" id="GO:0003677">
    <property type="term" value="F:DNA binding"/>
    <property type="evidence" value="ECO:0007669"/>
    <property type="project" value="UniProtKB-UniRule"/>
</dbReference>
<proteinExistence type="predicted"/>
<name>A0A1X0BQ47_MYCCF</name>
<dbReference type="Pfam" id="PF00440">
    <property type="entry name" value="TetR_N"/>
    <property type="match status" value="1"/>
</dbReference>
<dbReference type="InterPro" id="IPR036271">
    <property type="entry name" value="Tet_transcr_reg_TetR-rel_C_sf"/>
</dbReference>
<reference evidence="1 2" key="1">
    <citation type="journal article" date="2019" name="Emerg. Microbes Infect.">
        <title>Comprehensive subspecies identification of 175 nontuberculous mycobacteria species based on 7547 genomic profiles.</title>
        <authorList>
            <person name="Matsumoto Y."/>
            <person name="Kinjo T."/>
            <person name="Motooka D."/>
            <person name="Nabeya D."/>
            <person name="Jung N."/>
            <person name="Uechi K."/>
            <person name="Horii T."/>
            <person name="Iida T."/>
            <person name="Fujita J."/>
            <person name="Nakamura S."/>
        </authorList>
    </citation>
    <scope>NUCLEOTIDE SEQUENCE [LARGE SCALE GENOMIC DNA]</scope>
    <source>
        <strain evidence="1 2">JCM 18439</strain>
    </source>
</reference>
<dbReference type="PANTHER" id="PTHR47506:SF1">
    <property type="entry name" value="HTH-TYPE TRANSCRIPTIONAL REGULATOR YJDC"/>
    <property type="match status" value="1"/>
</dbReference>
<evidence type="ECO:0000313" key="2">
    <source>
        <dbReference type="Proteomes" id="UP000466431"/>
    </source>
</evidence>
<dbReference type="InterPro" id="IPR009057">
    <property type="entry name" value="Homeodomain-like_sf"/>
</dbReference>
<dbReference type="PANTHER" id="PTHR47506">
    <property type="entry name" value="TRANSCRIPTIONAL REGULATORY PROTEIN"/>
    <property type="match status" value="1"/>
</dbReference>
<dbReference type="SUPFAM" id="SSF46689">
    <property type="entry name" value="Homeodomain-like"/>
    <property type="match status" value="1"/>
</dbReference>
<organism evidence="1 2">
    <name type="scientific">Mycolicibacterium celeriflavum</name>
    <name type="common">Mycobacterium celeriflavum</name>
    <dbReference type="NCBI Taxonomy" id="1249101"/>
    <lineage>
        <taxon>Bacteria</taxon>
        <taxon>Bacillati</taxon>
        <taxon>Actinomycetota</taxon>
        <taxon>Actinomycetes</taxon>
        <taxon>Mycobacteriales</taxon>
        <taxon>Mycobacteriaceae</taxon>
        <taxon>Mycolicibacterium</taxon>
    </lineage>
</organism>
<dbReference type="PROSITE" id="PS50977">
    <property type="entry name" value="HTH_TETR_2"/>
    <property type="match status" value="1"/>
</dbReference>
<dbReference type="Proteomes" id="UP000466431">
    <property type="component" value="Chromosome"/>
</dbReference>
<dbReference type="Gene3D" id="1.10.357.10">
    <property type="entry name" value="Tetracycline Repressor, domain 2"/>
    <property type="match status" value="1"/>
</dbReference>
<dbReference type="SUPFAM" id="SSF48498">
    <property type="entry name" value="Tetracyclin repressor-like, C-terminal domain"/>
    <property type="match status" value="1"/>
</dbReference>
<sequence length="208" mass="22383">MTRATARRRGRPRAYDPEVALRRARETFWRAGYAGTSLDDLAAAMGMNRPSIYAAFGDKRALYRRAAADYAETSRAWLSAALARPLPLREALGAVYRYARDFYLSGDAGPRGCFLIGTALTEATGDAHARTTVEETMAAFTDTFAERFERAGRDGELSPHAPDALAQIATATLNALSVRARSGAGRPELDALIDAAIAVICGPADQPD</sequence>
<accession>A0A1X0BQ47</accession>
<dbReference type="KEGG" id="mcee:MCEL_09950"/>
<dbReference type="InterPro" id="IPR001647">
    <property type="entry name" value="HTH_TetR"/>
</dbReference>
<gene>
    <name evidence="1" type="ORF">MCEL_09950</name>
</gene>
<evidence type="ECO:0000313" key="1">
    <source>
        <dbReference type="EMBL" id="BBY42700.1"/>
    </source>
</evidence>
<dbReference type="STRING" id="1249101.BST21_17640"/>
<dbReference type="AlphaFoldDB" id="A0A1X0BQ47"/>
<protein>
    <submittedName>
        <fullName evidence="1">TetR family transcriptional regulator</fullName>
    </submittedName>
</protein>
<dbReference type="RefSeq" id="WP_067217094.1">
    <property type="nucleotide sequence ID" value="NZ_AP022591.1"/>
</dbReference>